<name>A0A6C0CBL0_9ZZZZ</name>
<dbReference type="EMBL" id="MN739366">
    <property type="protein sequence ID" value="QHT01210.1"/>
    <property type="molecule type" value="Genomic_DNA"/>
</dbReference>
<organism evidence="2">
    <name type="scientific">viral metagenome</name>
    <dbReference type="NCBI Taxonomy" id="1070528"/>
    <lineage>
        <taxon>unclassified sequences</taxon>
        <taxon>metagenomes</taxon>
        <taxon>organismal metagenomes</taxon>
    </lineage>
</organism>
<sequence>MRHQGSEYQNSQGKYPERPQCMSIGDKYTCKRRDQQRRQMDLVWTDNNYRDVQDAVAYYDSRSPSDTRYFNPYEYGSRQNELGPLRDLEYMGRCKLNRSTLQDMGLSEVDYDEQFPGAIRNVNLESSLLQRELTHGPGQRGLTGMEINRFELLPFDPQDTRHIVWRDNMPRGGYPSRSDRLEII</sequence>
<feature type="region of interest" description="Disordered" evidence="1">
    <location>
        <begin position="1"/>
        <end position="21"/>
    </location>
</feature>
<protein>
    <submittedName>
        <fullName evidence="2">Uncharacterized protein</fullName>
    </submittedName>
</protein>
<reference evidence="2" key="1">
    <citation type="journal article" date="2020" name="Nature">
        <title>Giant virus diversity and host interactions through global metagenomics.</title>
        <authorList>
            <person name="Schulz F."/>
            <person name="Roux S."/>
            <person name="Paez-Espino D."/>
            <person name="Jungbluth S."/>
            <person name="Walsh D.A."/>
            <person name="Denef V.J."/>
            <person name="McMahon K.D."/>
            <person name="Konstantinidis K.T."/>
            <person name="Eloe-Fadrosh E.A."/>
            <person name="Kyrpides N.C."/>
            <person name="Woyke T."/>
        </authorList>
    </citation>
    <scope>NUCLEOTIDE SEQUENCE</scope>
    <source>
        <strain evidence="2">GVMAG-M-3300020192-26</strain>
    </source>
</reference>
<evidence type="ECO:0000256" key="1">
    <source>
        <dbReference type="SAM" id="MobiDB-lite"/>
    </source>
</evidence>
<accession>A0A6C0CBL0</accession>
<evidence type="ECO:0000313" key="2">
    <source>
        <dbReference type="EMBL" id="QHT01210.1"/>
    </source>
</evidence>
<feature type="compositionally biased region" description="Polar residues" evidence="1">
    <location>
        <begin position="1"/>
        <end position="13"/>
    </location>
</feature>
<proteinExistence type="predicted"/>
<dbReference type="AlphaFoldDB" id="A0A6C0CBL0"/>